<dbReference type="RefSeq" id="WP_317565686.1">
    <property type="nucleotide sequence ID" value="NZ_JAWLJX010000007.1"/>
</dbReference>
<evidence type="ECO:0000259" key="1">
    <source>
        <dbReference type="Pfam" id="PF14534"/>
    </source>
</evidence>
<dbReference type="SUPFAM" id="SSF54427">
    <property type="entry name" value="NTF2-like"/>
    <property type="match status" value="1"/>
</dbReference>
<evidence type="ECO:0000313" key="2">
    <source>
        <dbReference type="EMBL" id="MDV6263563.1"/>
    </source>
</evidence>
<organism evidence="2 3">
    <name type="scientific">Rhodococcoides yunnanense</name>
    <dbReference type="NCBI Taxonomy" id="278209"/>
    <lineage>
        <taxon>Bacteria</taxon>
        <taxon>Bacillati</taxon>
        <taxon>Actinomycetota</taxon>
        <taxon>Actinomycetes</taxon>
        <taxon>Mycobacteriales</taxon>
        <taxon>Nocardiaceae</taxon>
        <taxon>Rhodococcoides</taxon>
    </lineage>
</organism>
<feature type="domain" description="DUF4440" evidence="1">
    <location>
        <begin position="18"/>
        <end position="114"/>
    </location>
</feature>
<dbReference type="InterPro" id="IPR032710">
    <property type="entry name" value="NTF2-like_dom_sf"/>
</dbReference>
<dbReference type="EMBL" id="JAWLJX010000007">
    <property type="protein sequence ID" value="MDV6263563.1"/>
    <property type="molecule type" value="Genomic_DNA"/>
</dbReference>
<keyword evidence="3" id="KW-1185">Reference proteome</keyword>
<reference evidence="2 3" key="1">
    <citation type="submission" date="2023-10" db="EMBL/GenBank/DDBJ databases">
        <title>Development of a sustainable strategy for remediation of hydrocarbon-contaminated territories based on the waste exchange concept.</title>
        <authorList>
            <person name="Krivoruchko A."/>
        </authorList>
    </citation>
    <scope>NUCLEOTIDE SEQUENCE [LARGE SCALE GENOMIC DNA]</scope>
    <source>
        <strain evidence="2 3">IEGM 1323</strain>
    </source>
</reference>
<protein>
    <submittedName>
        <fullName evidence="2">Nuclear transport factor 2 family protein</fullName>
    </submittedName>
</protein>
<accession>A0ABU4BH60</accession>
<evidence type="ECO:0000313" key="3">
    <source>
        <dbReference type="Proteomes" id="UP001185755"/>
    </source>
</evidence>
<dbReference type="Gene3D" id="3.10.450.50">
    <property type="match status" value="1"/>
</dbReference>
<proteinExistence type="predicted"/>
<dbReference type="Proteomes" id="UP001185755">
    <property type="component" value="Unassembled WGS sequence"/>
</dbReference>
<gene>
    <name evidence="2" type="ORF">R3P96_19675</name>
</gene>
<comment type="caution">
    <text evidence="2">The sequence shown here is derived from an EMBL/GenBank/DDBJ whole genome shotgun (WGS) entry which is preliminary data.</text>
</comment>
<name>A0ABU4BH60_9NOCA</name>
<dbReference type="InterPro" id="IPR027843">
    <property type="entry name" value="DUF4440"/>
</dbReference>
<sequence>MSPNHEGSPCVGTDLSTVLDLERELQTAHCRRDTDRLADLLAEDFTEVGASGAVWDKASILDLLGSEDSVEIEVLELSGRAISTDIVLVQWISQTSAMRARRTSLWRRIESGWELVHHQGTPLS</sequence>
<dbReference type="Pfam" id="PF14534">
    <property type="entry name" value="DUF4440"/>
    <property type="match status" value="1"/>
</dbReference>